<dbReference type="InterPro" id="IPR009060">
    <property type="entry name" value="UBA-like_sf"/>
</dbReference>
<dbReference type="Gene3D" id="1.10.8.10">
    <property type="entry name" value="DNA helicase RuvA subunit, C-terminal domain"/>
    <property type="match status" value="1"/>
</dbReference>
<feature type="domain" description="PB1" evidence="2">
    <location>
        <begin position="9"/>
        <end position="94"/>
    </location>
</feature>
<evidence type="ECO:0000259" key="2">
    <source>
        <dbReference type="PROSITE" id="PS51745"/>
    </source>
</evidence>
<evidence type="ECO:0000313" key="3">
    <source>
        <dbReference type="EMBL" id="KAF3334291.1"/>
    </source>
</evidence>
<dbReference type="AlphaFoldDB" id="A0A833R721"/>
<dbReference type="InterPro" id="IPR032350">
    <property type="entry name" value="Nbr1_FW"/>
</dbReference>
<comment type="caution">
    <text evidence="3">The sequence shown here is derived from an EMBL/GenBank/DDBJ whole genome shotgun (WGS) entry which is preliminary data.</text>
</comment>
<dbReference type="Gene3D" id="2.60.40.10">
    <property type="entry name" value="Immunoglobulins"/>
    <property type="match status" value="1"/>
</dbReference>
<dbReference type="OrthoDB" id="661148at2759"/>
<dbReference type="PROSITE" id="PS51745">
    <property type="entry name" value="PB1"/>
    <property type="match status" value="1"/>
</dbReference>
<dbReference type="Gene3D" id="3.10.20.90">
    <property type="entry name" value="Phosphatidylinositol 3-kinase Catalytic Subunit, Chain A, domain 1"/>
    <property type="match status" value="1"/>
</dbReference>
<dbReference type="PANTHER" id="PTHR20930:SF0">
    <property type="entry name" value="PROTEIN ILRUN"/>
    <property type="match status" value="1"/>
</dbReference>
<dbReference type="SUPFAM" id="SSF54277">
    <property type="entry name" value="CAD &amp; PB1 domains"/>
    <property type="match status" value="1"/>
</dbReference>
<keyword evidence="4" id="KW-1185">Reference proteome</keyword>
<feature type="region of interest" description="Disordered" evidence="1">
    <location>
        <begin position="301"/>
        <end position="321"/>
    </location>
</feature>
<evidence type="ECO:0000313" key="4">
    <source>
        <dbReference type="Proteomes" id="UP000623129"/>
    </source>
</evidence>
<reference evidence="3" key="1">
    <citation type="submission" date="2020-01" db="EMBL/GenBank/DDBJ databases">
        <title>Genome sequence of Kobresia littledalei, the first chromosome-level genome in the family Cyperaceae.</title>
        <authorList>
            <person name="Qu G."/>
        </authorList>
    </citation>
    <scope>NUCLEOTIDE SEQUENCE</scope>
    <source>
        <strain evidence="3">C.B.Clarke</strain>
        <tissue evidence="3">Leaf</tissue>
    </source>
</reference>
<dbReference type="SMART" id="SM00666">
    <property type="entry name" value="PB1"/>
    <property type="match status" value="1"/>
</dbReference>
<dbReference type="PANTHER" id="PTHR20930">
    <property type="entry name" value="OVARIAN CARCINOMA ANTIGEN CA125-RELATED"/>
    <property type="match status" value="1"/>
</dbReference>
<accession>A0A833R721</accession>
<dbReference type="CDD" id="cd14947">
    <property type="entry name" value="NBR1_like"/>
    <property type="match status" value="1"/>
</dbReference>
<dbReference type="Proteomes" id="UP000623129">
    <property type="component" value="Unassembled WGS sequence"/>
</dbReference>
<dbReference type="InterPro" id="IPR000270">
    <property type="entry name" value="PB1_dom"/>
</dbReference>
<name>A0A833R721_9POAL</name>
<evidence type="ECO:0000256" key="1">
    <source>
        <dbReference type="SAM" id="MobiDB-lite"/>
    </source>
</evidence>
<dbReference type="Pfam" id="PF00564">
    <property type="entry name" value="PB1"/>
    <property type="match status" value="1"/>
</dbReference>
<dbReference type="Pfam" id="PF16158">
    <property type="entry name" value="N_BRCA1_IG"/>
    <property type="match status" value="1"/>
</dbReference>
<dbReference type="SUPFAM" id="SSF46934">
    <property type="entry name" value="UBA-like"/>
    <property type="match status" value="1"/>
</dbReference>
<feature type="compositionally biased region" description="Polar residues" evidence="1">
    <location>
        <begin position="302"/>
        <end position="311"/>
    </location>
</feature>
<sequence>MEHQSGNWDLVIKVKYGNHLKRFKSFVKQRRLEYNMTTLRSKIKDAFNLDQDAELALSYEDDDGDTITLEQDEDLIDAIINQQLNPLRIEVQLRTPSAELVQCFRSMLMSSYSTSANGPVMQELDSQRRINWGRIGDINQSFHSDHCGCHSSPHVCGLRPKKLKLKSRFIQDLTIPDGTRVTTSTPWIGGDQIGNCHAVQLQIPPTGFPVEENIDVQVDFIAPSKPGRYISIWRLLSPSGKNFGHCFWVLIKVELPSAAIGTTSSSLDLNLSPENKYAGAGLLEPIALADQRMHCVVKQPDTVGSSQQSNKPLIDLNEDGPNVNSTVDLGDTKEAVSEWGRLLSELHDMGFCDEDLNRRLLVEYDGSIKRVVLDLIAKEKMV</sequence>
<dbReference type="InterPro" id="IPR053793">
    <property type="entry name" value="PB1-like"/>
</dbReference>
<dbReference type="EMBL" id="SWLB01000009">
    <property type="protein sequence ID" value="KAF3334291.1"/>
    <property type="molecule type" value="Genomic_DNA"/>
</dbReference>
<gene>
    <name evidence="3" type="ORF">FCM35_KLT20895</name>
</gene>
<proteinExistence type="predicted"/>
<organism evidence="3 4">
    <name type="scientific">Carex littledalei</name>
    <dbReference type="NCBI Taxonomy" id="544730"/>
    <lineage>
        <taxon>Eukaryota</taxon>
        <taxon>Viridiplantae</taxon>
        <taxon>Streptophyta</taxon>
        <taxon>Embryophyta</taxon>
        <taxon>Tracheophyta</taxon>
        <taxon>Spermatophyta</taxon>
        <taxon>Magnoliopsida</taxon>
        <taxon>Liliopsida</taxon>
        <taxon>Poales</taxon>
        <taxon>Cyperaceae</taxon>
        <taxon>Cyperoideae</taxon>
        <taxon>Cariceae</taxon>
        <taxon>Carex</taxon>
        <taxon>Carex subgen. Euthyceras</taxon>
    </lineage>
</organism>
<protein>
    <submittedName>
        <fullName evidence="3">PB1 domain-containing protein</fullName>
    </submittedName>
</protein>
<dbReference type="InterPro" id="IPR013783">
    <property type="entry name" value="Ig-like_fold"/>
</dbReference>